<keyword evidence="1" id="KW-0812">Transmembrane</keyword>
<evidence type="ECO:0000256" key="1">
    <source>
        <dbReference type="SAM" id="Phobius"/>
    </source>
</evidence>
<protein>
    <submittedName>
        <fullName evidence="2">Uncharacterized protein</fullName>
    </submittedName>
</protein>
<name>F8L766_SIMNZ</name>
<reference key="1">
    <citation type="journal article" date="2011" name="Mol. Biol. Evol.">
        <title>Unity in variety -- the pan-genome of the Chlamydiae.</title>
        <authorList>
            <person name="Collingro A."/>
            <person name="Tischler P."/>
            <person name="Weinmaier T."/>
            <person name="Penz T."/>
            <person name="Heinz E."/>
            <person name="Brunham R.C."/>
            <person name="Read T.D."/>
            <person name="Bavoil P.M."/>
            <person name="Sachse K."/>
            <person name="Kahane S."/>
            <person name="Friedman M.G."/>
            <person name="Rattei T."/>
            <person name="Myers G.S.A."/>
            <person name="Horn M."/>
        </authorList>
    </citation>
    <scope>NUCLEOTIDE SEQUENCE</scope>
    <source>
        <strain>Z</strain>
    </source>
</reference>
<keyword evidence="1" id="KW-1133">Transmembrane helix</keyword>
<proteinExistence type="predicted"/>
<dbReference type="RefSeq" id="WP_013943048.1">
    <property type="nucleotide sequence ID" value="NC_015713.1"/>
</dbReference>
<evidence type="ECO:0000313" key="2">
    <source>
        <dbReference type="EMBL" id="CCB88581.1"/>
    </source>
</evidence>
<dbReference type="AlphaFoldDB" id="F8L766"/>
<organism evidence="2 3">
    <name type="scientific">Simkania negevensis (strain ATCC VR-1471 / DSM 27360 / Z)</name>
    <dbReference type="NCBI Taxonomy" id="331113"/>
    <lineage>
        <taxon>Bacteria</taxon>
        <taxon>Pseudomonadati</taxon>
        <taxon>Chlamydiota</taxon>
        <taxon>Chlamydiia</taxon>
        <taxon>Parachlamydiales</taxon>
        <taxon>Simkaniaceae</taxon>
        <taxon>Simkania</taxon>
    </lineage>
</organism>
<dbReference type="Proteomes" id="UP000000496">
    <property type="component" value="Chromosome gsn.131"/>
</dbReference>
<keyword evidence="1" id="KW-0472">Membrane</keyword>
<dbReference type="EMBL" id="FR872582">
    <property type="protein sequence ID" value="CCB88581.1"/>
    <property type="molecule type" value="Genomic_DNA"/>
</dbReference>
<gene>
    <name evidence="2" type="ordered locus">SNE_A07040</name>
</gene>
<dbReference type="KEGG" id="sng:SNE_A07040"/>
<accession>F8L766</accession>
<feature type="transmembrane region" description="Helical" evidence="1">
    <location>
        <begin position="40"/>
        <end position="63"/>
    </location>
</feature>
<reference evidence="2 3" key="2">
    <citation type="journal article" date="2011" name="Mol. Biol. Evol.">
        <title>Unity in variety--the pan-genome of the Chlamydiae.</title>
        <authorList>
            <person name="Collingro A."/>
            <person name="Tischler P."/>
            <person name="Weinmaier T."/>
            <person name="Penz T."/>
            <person name="Heinz E."/>
            <person name="Brunham R.C."/>
            <person name="Read T.D."/>
            <person name="Bavoil P.M."/>
            <person name="Sachse K."/>
            <person name="Kahane S."/>
            <person name="Friedman M.G."/>
            <person name="Rattei T."/>
            <person name="Myers G.S."/>
            <person name="Horn M."/>
        </authorList>
    </citation>
    <scope>NUCLEOTIDE SEQUENCE [LARGE SCALE GENOMIC DNA]</scope>
    <source>
        <strain evidence="3">ATCC VR-1471 / Z</strain>
    </source>
</reference>
<evidence type="ECO:0000313" key="3">
    <source>
        <dbReference type="Proteomes" id="UP000000496"/>
    </source>
</evidence>
<keyword evidence="3" id="KW-1185">Reference proteome</keyword>
<sequence>MSRVLETAKIALHWDHILAPTNREAGKIQDDSWKGSAKKVAGLVLVAFSCTLFGWEISALLFFNTGLYHLSRAYQKTFSINETPIEEIGLSQEEIDRLNQLGIDTILKASTEGKKIGLIIGRDKNQPVPKEDGWLWVAGNIAGDPAILENRVDLQMNFSDEGIIQKLEGMFDRVVVDISTLKFIRGAWQKVTPLLKPLLSSELITETSTGCMGILFDIKDVQVDCPNGSINCPMSFQSKEMNENRTLFQEWKDKVGEKEFAKRKKDFLGNMEASERETLIGFGGEKELDLAFFYHILSEHYPNRFNAFREAEKVGVEHFRHYLKLLFDRVVVYDNAAPFPTRQGIGYGEQGSHFILTGPATRTKERRRVFEKL</sequence>
<dbReference type="HOGENOM" id="CLU_741656_0_0_0"/>